<dbReference type="PANTHER" id="PTHR31390">
    <property type="entry name" value="EXPRESSED PROTEIN"/>
    <property type="match status" value="1"/>
</dbReference>
<organism evidence="2 3">
    <name type="scientific">Turnera subulata</name>
    <dbReference type="NCBI Taxonomy" id="218843"/>
    <lineage>
        <taxon>Eukaryota</taxon>
        <taxon>Viridiplantae</taxon>
        <taxon>Streptophyta</taxon>
        <taxon>Embryophyta</taxon>
        <taxon>Tracheophyta</taxon>
        <taxon>Spermatophyta</taxon>
        <taxon>Magnoliopsida</taxon>
        <taxon>eudicotyledons</taxon>
        <taxon>Gunneridae</taxon>
        <taxon>Pentapetalae</taxon>
        <taxon>rosids</taxon>
        <taxon>fabids</taxon>
        <taxon>Malpighiales</taxon>
        <taxon>Passifloraceae</taxon>
        <taxon>Turnera</taxon>
    </lineage>
</organism>
<name>A0A9Q0JSR7_9ROSI</name>
<evidence type="ECO:0000256" key="1">
    <source>
        <dbReference type="SAM" id="MobiDB-lite"/>
    </source>
</evidence>
<gene>
    <name evidence="2" type="ORF">Tsubulata_033300</name>
</gene>
<feature type="compositionally biased region" description="Low complexity" evidence="1">
    <location>
        <begin position="130"/>
        <end position="139"/>
    </location>
</feature>
<dbReference type="Pfam" id="PF12043">
    <property type="entry name" value="DUF3527"/>
    <property type="match status" value="2"/>
</dbReference>
<dbReference type="OrthoDB" id="1898655at2759"/>
<evidence type="ECO:0000313" key="2">
    <source>
        <dbReference type="EMBL" id="KAJ4851355.1"/>
    </source>
</evidence>
<dbReference type="EMBL" id="JAKUCV010000072">
    <property type="protein sequence ID" value="KAJ4851355.1"/>
    <property type="molecule type" value="Genomic_DNA"/>
</dbReference>
<proteinExistence type="predicted"/>
<feature type="region of interest" description="Disordered" evidence="1">
    <location>
        <begin position="303"/>
        <end position="328"/>
    </location>
</feature>
<dbReference type="PANTHER" id="PTHR31390:SF4">
    <property type="entry name" value="DUF3527 DOMAIN-CONTAINING PROTEIN"/>
    <property type="match status" value="1"/>
</dbReference>
<feature type="region of interest" description="Disordered" evidence="1">
    <location>
        <begin position="381"/>
        <end position="418"/>
    </location>
</feature>
<sequence>MEDHLNLKEAAKNQSLGIYGKTVTAEARKSLNLPDKFKQEKSNLSYAGLHYEIKQNVEDTLPEPSRNRHKPQRKIIEQEELVRYMSNLPSYLERGKNLQERVLNVGVLDWDDLKKWQCNRKQMPQRSIRHSLSSSNSSSPFFAEGPSLCSSRGQSCSPGDQRTHRLSLQCHLMSSPAESHSGLVRPFKESIGKFQLDRNPQTNYGSEQGRVNKAGPFLQNEPETKPGLFKRNDFDPSNPETRTFDRGLDYKTLQCRQKTDSLTQDGEHMKGASKLKEDKAYVGNQNNTEKKAVVLSRGISHGHHFQGAQVHGSRAVPSERAEGASRNSFSDMPMDSFCPAVSSDIPHSCPLPYGMDSLSEVTVAQRIGPLSGSSLSKLNPARLEVSPSRGTVSEETKHMTAGMSARSKAPSMGPDWKPSKATIEKARSTSPFQRLSMGMGRISKSFISKDSSSKLHLSSTNDSANSCSENAVATSFQGNSRTDTHNAIGRAKSSPLRRLLDPLMKPKAPNCRHSGEPLRRGSIAAYNACKPSDCQFTAFAEPMVVKSDITNCRKISTTDLSNDQKCRPSAFQALLRVAFKNGQPLFTFAVDNESDILAATMKNLSASREDDYSCIYNFFAFQEVKGKNGRWMNQAGKGKGLDYAQNIVAQLKVSGSQFSNSCSLNYVEQSFAREYVLFSLALHHSEQQKLDFHPNHELAAIVLKIAKVIDKTKIRDVNQSDLCNDFPGRRLHSSSVDVHNQLTIGSQSHISTTAILPSGIHSLPNNGGPSSLIQRWRTGGACDCGGWDLGCKLRILANRNPLGKILSSTNTNLFELISQGGVEDQSQPVFSLAPFKDGIYSVDFNSSLSPLQAFSLCIAVLDGKRLCEMEESSNFLEENTSLETALASEIEGIKAPNGIDTELPARYVSYPPHSPVGRV</sequence>
<dbReference type="SUPFAM" id="SSF54518">
    <property type="entry name" value="Tubby C-terminal domain-like"/>
    <property type="match status" value="1"/>
</dbReference>
<protein>
    <recommendedName>
        <fullName evidence="4">DUF3527 domain-containing protein</fullName>
    </recommendedName>
</protein>
<reference evidence="2" key="2">
    <citation type="journal article" date="2023" name="Plants (Basel)">
        <title>Annotation of the Turnera subulata (Passifloraceae) Draft Genome Reveals the S-Locus Evolved after the Divergence of Turneroideae from Passifloroideae in a Stepwise Manner.</title>
        <authorList>
            <person name="Henning P.M."/>
            <person name="Roalson E.H."/>
            <person name="Mir W."/>
            <person name="McCubbin A.G."/>
            <person name="Shore J.S."/>
        </authorList>
    </citation>
    <scope>NUCLEOTIDE SEQUENCE</scope>
    <source>
        <strain evidence="2">F60SS</strain>
    </source>
</reference>
<dbReference type="AlphaFoldDB" id="A0A9Q0JSR7"/>
<dbReference type="InterPro" id="IPR025659">
    <property type="entry name" value="Tubby-like_C"/>
</dbReference>
<evidence type="ECO:0008006" key="4">
    <source>
        <dbReference type="Google" id="ProtNLM"/>
    </source>
</evidence>
<dbReference type="InterPro" id="IPR021916">
    <property type="entry name" value="DUF3527"/>
</dbReference>
<accession>A0A9Q0JSR7</accession>
<reference evidence="2" key="1">
    <citation type="submission" date="2022-02" db="EMBL/GenBank/DDBJ databases">
        <authorList>
            <person name="Henning P.M."/>
            <person name="McCubbin A.G."/>
            <person name="Shore J.S."/>
        </authorList>
    </citation>
    <scope>NUCLEOTIDE SEQUENCE</scope>
    <source>
        <strain evidence="2">F60SS</strain>
        <tissue evidence="2">Leaves</tissue>
    </source>
</reference>
<dbReference type="Proteomes" id="UP001141552">
    <property type="component" value="Unassembled WGS sequence"/>
</dbReference>
<comment type="caution">
    <text evidence="2">The sequence shown here is derived from an EMBL/GenBank/DDBJ whole genome shotgun (WGS) entry which is preliminary data.</text>
</comment>
<feature type="region of interest" description="Disordered" evidence="1">
    <location>
        <begin position="122"/>
        <end position="162"/>
    </location>
</feature>
<keyword evidence="3" id="KW-1185">Reference proteome</keyword>
<feature type="compositionally biased region" description="Polar residues" evidence="1">
    <location>
        <begin position="148"/>
        <end position="160"/>
    </location>
</feature>
<evidence type="ECO:0000313" key="3">
    <source>
        <dbReference type="Proteomes" id="UP001141552"/>
    </source>
</evidence>
<feature type="region of interest" description="Disordered" evidence="1">
    <location>
        <begin position="197"/>
        <end position="244"/>
    </location>
</feature>